<proteinExistence type="predicted"/>
<name>A0A9E2SCM4_9BACT</name>
<protein>
    <submittedName>
        <fullName evidence="1">Uncharacterized protein</fullName>
    </submittedName>
</protein>
<accession>A0A9E2SCM4</accession>
<organism evidence="1 2">
    <name type="scientific">Pinibacter aurantiacus</name>
    <dbReference type="NCBI Taxonomy" id="2851599"/>
    <lineage>
        <taxon>Bacteria</taxon>
        <taxon>Pseudomonadati</taxon>
        <taxon>Bacteroidota</taxon>
        <taxon>Chitinophagia</taxon>
        <taxon>Chitinophagales</taxon>
        <taxon>Chitinophagaceae</taxon>
        <taxon>Pinibacter</taxon>
    </lineage>
</organism>
<dbReference type="RefSeq" id="WP_217795001.1">
    <property type="nucleotide sequence ID" value="NZ_JAHSPG010000018.1"/>
</dbReference>
<comment type="caution">
    <text evidence="1">The sequence shown here is derived from an EMBL/GenBank/DDBJ whole genome shotgun (WGS) entry which is preliminary data.</text>
</comment>
<gene>
    <name evidence="1" type="ORF">KTO63_25430</name>
</gene>
<dbReference type="Proteomes" id="UP000812270">
    <property type="component" value="Unassembled WGS sequence"/>
</dbReference>
<sequence length="459" mass="51750">MTLNYTVLFNIELLHEYFFDRKCNVLSIIPSQDCKTLATSMRLLFRSINNTFITFIQQNESGEPFLNTDKIKMFRSSYGNKVLRFYLKVNDPAFFNYTNLPTLAAANSKLYFSNLSENLQNQILYLSAPVAAYDATKTYMPGDLAMDAATGNIYEAVRKNNPAKKTKLTDNTIWALKGLSTFDSIENYAPGKTYMTGEFVRQSNSDNIFEAAKRNTGKTAKDLSDASVWIPRGKGQLQYAAGNDVISCSNGAYFFQLPAAVKKADVSILAFNFDTKKPAFDVVIKKETRKFDSAVTQVSIDLSTLDPGKYVIKVNDETSTVYYDPTLDGNGILGIIEIYNHLLAKDEFSLLDDNEKIKHAKYSLVFPNRRVLWKYVRKDGRAKSITDTGETGYSFTLDGEEFVSATPIPLSEDALKTLKLEFSSKDFSISPLPNPSVLRLSRHTQDDFDYLCSETYLNY</sequence>
<reference evidence="1" key="1">
    <citation type="submission" date="2021-06" db="EMBL/GenBank/DDBJ databases">
        <authorList>
            <person name="Huq M.A."/>
        </authorList>
    </citation>
    <scope>NUCLEOTIDE SEQUENCE</scope>
    <source>
        <strain evidence="1">MAH-26</strain>
    </source>
</reference>
<evidence type="ECO:0000313" key="2">
    <source>
        <dbReference type="Proteomes" id="UP000812270"/>
    </source>
</evidence>
<evidence type="ECO:0000313" key="1">
    <source>
        <dbReference type="EMBL" id="MBV4360531.1"/>
    </source>
</evidence>
<dbReference type="EMBL" id="JAHSPG010000018">
    <property type="protein sequence ID" value="MBV4360531.1"/>
    <property type="molecule type" value="Genomic_DNA"/>
</dbReference>
<dbReference type="AlphaFoldDB" id="A0A9E2SCM4"/>
<keyword evidence="2" id="KW-1185">Reference proteome</keyword>